<feature type="compositionally biased region" description="Pro residues" evidence="2">
    <location>
        <begin position="1516"/>
        <end position="1525"/>
    </location>
</feature>
<feature type="compositionally biased region" description="Basic and acidic residues" evidence="2">
    <location>
        <begin position="250"/>
        <end position="263"/>
    </location>
</feature>
<feature type="compositionally biased region" description="Polar residues" evidence="2">
    <location>
        <begin position="292"/>
        <end position="301"/>
    </location>
</feature>
<keyword evidence="5" id="KW-1185">Reference proteome</keyword>
<organism evidence="4 5">
    <name type="scientific">Microbotryum silenes-dioicae</name>
    <dbReference type="NCBI Taxonomy" id="796604"/>
    <lineage>
        <taxon>Eukaryota</taxon>
        <taxon>Fungi</taxon>
        <taxon>Dikarya</taxon>
        <taxon>Basidiomycota</taxon>
        <taxon>Pucciniomycotina</taxon>
        <taxon>Microbotryomycetes</taxon>
        <taxon>Microbotryales</taxon>
        <taxon>Microbotryaceae</taxon>
        <taxon>Microbotryum</taxon>
    </lineage>
</organism>
<feature type="compositionally biased region" description="Polar residues" evidence="2">
    <location>
        <begin position="525"/>
        <end position="536"/>
    </location>
</feature>
<dbReference type="SMART" id="SM00799">
    <property type="entry name" value="DENN"/>
    <property type="match status" value="1"/>
</dbReference>
<feature type="compositionally biased region" description="Low complexity" evidence="2">
    <location>
        <begin position="46"/>
        <end position="60"/>
    </location>
</feature>
<evidence type="ECO:0000256" key="2">
    <source>
        <dbReference type="SAM" id="MobiDB-lite"/>
    </source>
</evidence>
<feature type="compositionally biased region" description="Low complexity" evidence="2">
    <location>
        <begin position="461"/>
        <end position="473"/>
    </location>
</feature>
<feature type="region of interest" description="Disordered" evidence="2">
    <location>
        <begin position="450"/>
        <end position="473"/>
    </location>
</feature>
<feature type="region of interest" description="Disordered" evidence="2">
    <location>
        <begin position="1"/>
        <end position="302"/>
    </location>
</feature>
<dbReference type="InterPro" id="IPR001194">
    <property type="entry name" value="cDENN_dom"/>
</dbReference>
<feature type="region of interest" description="Disordered" evidence="2">
    <location>
        <begin position="1389"/>
        <end position="1425"/>
    </location>
</feature>
<feature type="coiled-coil region" evidence="1">
    <location>
        <begin position="1269"/>
        <end position="1338"/>
    </location>
</feature>
<dbReference type="Gene3D" id="3.40.50.11500">
    <property type="match status" value="1"/>
</dbReference>
<dbReference type="Proteomes" id="UP000249464">
    <property type="component" value="Unassembled WGS sequence"/>
</dbReference>
<feature type="region of interest" description="Disordered" evidence="2">
    <location>
        <begin position="1509"/>
        <end position="1528"/>
    </location>
</feature>
<feature type="compositionally biased region" description="Polar residues" evidence="2">
    <location>
        <begin position="175"/>
        <end position="190"/>
    </location>
</feature>
<gene>
    <name evidence="4" type="primary">BQ5605_C008g05296</name>
    <name evidence="4" type="ORF">BQ5605_C008G05296</name>
</gene>
<feature type="compositionally biased region" description="Polar residues" evidence="2">
    <location>
        <begin position="1573"/>
        <end position="1611"/>
    </location>
</feature>
<feature type="region of interest" description="Disordered" evidence="2">
    <location>
        <begin position="1627"/>
        <end position="1659"/>
    </location>
</feature>
<feature type="compositionally biased region" description="Polar residues" evidence="2">
    <location>
        <begin position="267"/>
        <end position="279"/>
    </location>
</feature>
<sequence length="1780" mass="192503">MSKHGTPIAQRFASSTSLRARAQRDENTSAALVAGSAVPANSGRGSSAAPSHPAPQAASPTRSSVGHGRASSAASSVPRSLPPLQQHHSWSTASKHNSLTIKPTDDPFAVAGDDDWERMSDESVLGEADNGRPTGDEGKPPRRRPSILAGLVIKRRESTSSLSQSTSKAKSISSPRNSAQGPGAGATSSRFAPLRAASSLMSLRQGTKKDGNGSGPSSPRLRRSSSLERRSLGSIGGSLADDATTVSRTGSDRGSLKLFDSFRRRSPISTRQGPATSSDIEFPTSEDLGIGEQQSSISSKNGVEKIGVRTSVYTEDDRLAGLGLALTTDAPTRRVVPDNARLSIFSATTNNTADRSTLYSSIGSEYPSSLIRQRLGSTLSQGPTVHDVLEEEEPYDPASEEIEMAEDPNPPSAVQSDATANTSPQLSNQSSSNTLYSPLSVVARSPAQISYTEPPRSYPHSRSATIDSSTTSAAIRDHNVRMMANHVAMGEPQTSPPASPRPSESRQSVRTELGNSGGTHKEPTSAPSANPLSKTSKSMEKSFVNKPLATMYIVAGLPKDPATWSFTDFSDPGTPAPDHSPNAVPRFWRPEVLGCMTTNDESSPALDSLDCNTGTTTGRSSSRGGLHIQADSTSKPEFAALSKEEIAKMQAKATKLAFTRDVEILASTTQPPATVAHFPFVVQTSSKLSSVPAFSGSTAAAWESSLSARTLSSSCETTFYASCLNVWSHADTVRSNAIRVALHSGSQAKNYAVNKAVRAARSGKKLGAKLAKQLKSPMGAVLRDGRDWTRAGNETDTTEFDLETDGFGESSPAIVNAPVLVSELWLYNLAATESEWGDSAATASPLADLPVGLPLWLPYRSVATPPCLSPIKQLTFLTFSLILISHAPVYNILSDILRISWARLVLVSIQLSFVYVHRLLILHLYVCSYHQDIASHSLQMERILHFVAPRVGEQIRVPVSVATATAQNTYFVATMPGTLDWKTGGSLDHNFIMFPIFKCLHADNLLTIAEIALSPLGRVLFVSAHPIMLSLATFTFQHVLELRGWRGLVYPAVAARDIKIYLEDPGPWLIGVTSLCRSIALVDLQPEVVVVDLDSNTVNCDRPQPGSITSGLLRDKARKRLEVAIGNVGGHYGVPSDLVEAFPAGRFRPFDQVEVSGVVRDAERIKPSDSWAWDQERVIQTFDVILAEQPRTGLGRFFNAKKPRKLAELDPSAKHVQAVVRRHAKTFVDRRDESRKRPEADFAVLPQLASLMTESQEWQRSFDTFKSFSDKLTKESVELKTRLEKERREARRLTGTLSVEKKRQADLEASLSATERAREQALSELSNVQAIRDDLERQQQMLMTEMHLILATDSDSSPLVETVFARIEALSSRSDASSRPETAQSLRAHLNRRAGSSDGGTSPLPPTAEEEITTECSKPSLNIDDVEDPEKMDAMRAAVQETLRSIQSRLQIVLRNAESIGQHSNDHRISIDSTLVSGSVVDLLEPRRASTSTIGQAFGEDETVTINIPQASAGRPRPPGGPLPETPVQASRTSIVSTAESDASFHTFRTARQPNSGVKYREPRRFQPKPFSLTPSPTVTSADVRSTSPMSEHNRCFSGTRSVTNGSPRFQNHAANESIMSIASFHDARDGSSTTPEPNPPESAGGLRLNENGSIADSDDTARYSQETLDLEGRSSFGLDDREFQSRHHRVNSGDGSTDIDDASFVSVYESLDGDHEEEPVSARQTPEPPERSVSRQFFTPVSSTAEAIETPPVELFTRAKSPPARMLQRRSVGGEMAGE</sequence>
<reference evidence="4 5" key="1">
    <citation type="submission" date="2016-11" db="EMBL/GenBank/DDBJ databases">
        <authorList>
            <person name="Jaros S."/>
            <person name="Januszkiewicz K."/>
            <person name="Wedrychowicz H."/>
        </authorList>
    </citation>
    <scope>NUCLEOTIDE SEQUENCE [LARGE SCALE GENOMIC DNA]</scope>
</reference>
<keyword evidence="1" id="KW-0175">Coiled coil</keyword>
<feature type="compositionally biased region" description="Polar residues" evidence="2">
    <location>
        <begin position="412"/>
        <end position="433"/>
    </location>
</feature>
<feature type="region of interest" description="Disordered" evidence="2">
    <location>
        <begin position="1712"/>
        <end position="1736"/>
    </location>
</feature>
<accession>A0A2X0MCL2</accession>
<feature type="compositionally biased region" description="Low complexity" evidence="2">
    <location>
        <begin position="613"/>
        <end position="625"/>
    </location>
</feature>
<dbReference type="STRING" id="796604.A0A2X0MCL2"/>
<name>A0A2X0MCL2_9BASI</name>
<feature type="compositionally biased region" description="Acidic residues" evidence="2">
    <location>
        <begin position="389"/>
        <end position="406"/>
    </location>
</feature>
<proteinExistence type="predicted"/>
<evidence type="ECO:0000313" key="4">
    <source>
        <dbReference type="EMBL" id="SGY80063.1"/>
    </source>
</evidence>
<feature type="compositionally biased region" description="Low complexity" evidence="2">
    <location>
        <begin position="159"/>
        <end position="174"/>
    </location>
</feature>
<dbReference type="EMBL" id="FQNC01000048">
    <property type="protein sequence ID" value="SGY80063.1"/>
    <property type="molecule type" value="Genomic_DNA"/>
</dbReference>
<feature type="region of interest" description="Disordered" evidence="2">
    <location>
        <begin position="1759"/>
        <end position="1780"/>
    </location>
</feature>
<feature type="compositionally biased region" description="Polar residues" evidence="2">
    <location>
        <begin position="86"/>
        <end position="101"/>
    </location>
</feature>
<evidence type="ECO:0000313" key="5">
    <source>
        <dbReference type="Proteomes" id="UP000249464"/>
    </source>
</evidence>
<evidence type="ECO:0000256" key="1">
    <source>
        <dbReference type="SAM" id="Coils"/>
    </source>
</evidence>
<protein>
    <submittedName>
        <fullName evidence="4">BQ5605_C008g05296 protein</fullName>
    </submittedName>
</protein>
<evidence type="ECO:0000259" key="3">
    <source>
        <dbReference type="SMART" id="SM00799"/>
    </source>
</evidence>
<dbReference type="InterPro" id="IPR043153">
    <property type="entry name" value="DENN_C"/>
</dbReference>
<feature type="region of interest" description="Disordered" evidence="2">
    <location>
        <begin position="489"/>
        <end position="539"/>
    </location>
</feature>
<feature type="region of interest" description="Disordered" evidence="2">
    <location>
        <begin position="381"/>
        <end position="433"/>
    </location>
</feature>
<feature type="region of interest" description="Disordered" evidence="2">
    <location>
        <begin position="1553"/>
        <end position="1611"/>
    </location>
</feature>
<feature type="region of interest" description="Disordered" evidence="2">
    <location>
        <begin position="599"/>
        <end position="629"/>
    </location>
</feature>
<feature type="domain" description="cDENN" evidence="3">
    <location>
        <begin position="876"/>
        <end position="1096"/>
    </location>
</feature>